<keyword evidence="2" id="KW-1185">Reference proteome</keyword>
<accession>A0AAN9JBQ8</accession>
<comment type="caution">
    <text evidence="1">The sequence shown here is derived from an EMBL/GenBank/DDBJ whole genome shotgun (WGS) entry which is preliminary data.</text>
</comment>
<name>A0AAN9JBQ8_CLITE</name>
<gene>
    <name evidence="1" type="ORF">RJT34_17750</name>
</gene>
<proteinExistence type="predicted"/>
<evidence type="ECO:0000313" key="2">
    <source>
        <dbReference type="Proteomes" id="UP001359559"/>
    </source>
</evidence>
<protein>
    <submittedName>
        <fullName evidence="1">Uncharacterized protein</fullName>
    </submittedName>
</protein>
<organism evidence="1 2">
    <name type="scientific">Clitoria ternatea</name>
    <name type="common">Butterfly pea</name>
    <dbReference type="NCBI Taxonomy" id="43366"/>
    <lineage>
        <taxon>Eukaryota</taxon>
        <taxon>Viridiplantae</taxon>
        <taxon>Streptophyta</taxon>
        <taxon>Embryophyta</taxon>
        <taxon>Tracheophyta</taxon>
        <taxon>Spermatophyta</taxon>
        <taxon>Magnoliopsida</taxon>
        <taxon>eudicotyledons</taxon>
        <taxon>Gunneridae</taxon>
        <taxon>Pentapetalae</taxon>
        <taxon>rosids</taxon>
        <taxon>fabids</taxon>
        <taxon>Fabales</taxon>
        <taxon>Fabaceae</taxon>
        <taxon>Papilionoideae</taxon>
        <taxon>50 kb inversion clade</taxon>
        <taxon>NPAAA clade</taxon>
        <taxon>indigoferoid/millettioid clade</taxon>
        <taxon>Phaseoleae</taxon>
        <taxon>Clitoria</taxon>
    </lineage>
</organism>
<evidence type="ECO:0000313" key="1">
    <source>
        <dbReference type="EMBL" id="KAK7294853.1"/>
    </source>
</evidence>
<dbReference type="EMBL" id="JAYKXN010000004">
    <property type="protein sequence ID" value="KAK7294853.1"/>
    <property type="molecule type" value="Genomic_DNA"/>
</dbReference>
<reference evidence="1 2" key="1">
    <citation type="submission" date="2024-01" db="EMBL/GenBank/DDBJ databases">
        <title>The genomes of 5 underutilized Papilionoideae crops provide insights into root nodulation and disease resistance.</title>
        <authorList>
            <person name="Yuan L."/>
        </authorList>
    </citation>
    <scope>NUCLEOTIDE SEQUENCE [LARGE SCALE GENOMIC DNA]</scope>
    <source>
        <strain evidence="1">LY-2023</strain>
        <tissue evidence="1">Leaf</tissue>
    </source>
</reference>
<sequence length="145" mass="15878">MFGDMGSVDIISLLSSEVMVPRMGVKFQFFSASMMLATIRLLLLVALSLPPIIPKLNLVATAHIPLDSLSEDRGCSMLPKAVRTLYWFLSTLLTHVCSGCNGSRRARLIEPLHSSLNSKVLLLEDEAEPEPGEERTFGTSVGRAF</sequence>
<dbReference type="Proteomes" id="UP001359559">
    <property type="component" value="Unassembled WGS sequence"/>
</dbReference>
<dbReference type="AlphaFoldDB" id="A0AAN9JBQ8"/>